<evidence type="ECO:0000256" key="6">
    <source>
        <dbReference type="ARBA" id="ARBA00022840"/>
    </source>
</evidence>
<dbReference type="AlphaFoldDB" id="A0A1F7F9F2"/>
<dbReference type="NCBIfam" id="TIGR00435">
    <property type="entry name" value="cysS"/>
    <property type="match status" value="1"/>
</dbReference>
<dbReference type="Pfam" id="PF01406">
    <property type="entry name" value="tRNA-synt_1e"/>
    <property type="match status" value="1"/>
</dbReference>
<dbReference type="CDD" id="cd00672">
    <property type="entry name" value="CysRS_core"/>
    <property type="match status" value="1"/>
</dbReference>
<keyword evidence="3 9" id="KW-0479">Metal-binding</keyword>
<keyword evidence="2 9" id="KW-0436">Ligase</keyword>
<evidence type="ECO:0000256" key="4">
    <source>
        <dbReference type="ARBA" id="ARBA00022741"/>
    </source>
</evidence>
<feature type="short sequence motif" description="'HIGH' region" evidence="9">
    <location>
        <begin position="36"/>
        <end position="46"/>
    </location>
</feature>
<dbReference type="Proteomes" id="UP000179243">
    <property type="component" value="Unassembled WGS sequence"/>
</dbReference>
<keyword evidence="4 9" id="KW-0547">Nucleotide-binding</keyword>
<feature type="binding site" evidence="9">
    <location>
        <position position="34"/>
    </location>
    <ligand>
        <name>Zn(2+)</name>
        <dbReference type="ChEBI" id="CHEBI:29105"/>
    </ligand>
</feature>
<comment type="similarity">
    <text evidence="9">Belongs to the class-I aminoacyl-tRNA synthetase family.</text>
</comment>
<evidence type="ECO:0000256" key="3">
    <source>
        <dbReference type="ARBA" id="ARBA00022723"/>
    </source>
</evidence>
<feature type="short sequence motif" description="'KMSKS' region" evidence="9">
    <location>
        <begin position="284"/>
        <end position="288"/>
    </location>
</feature>
<evidence type="ECO:0000256" key="5">
    <source>
        <dbReference type="ARBA" id="ARBA00022833"/>
    </source>
</evidence>
<accession>A0A1F7F9F2</accession>
<dbReference type="PANTHER" id="PTHR10890">
    <property type="entry name" value="CYSTEINYL-TRNA SYNTHETASE"/>
    <property type="match status" value="1"/>
</dbReference>
<evidence type="ECO:0000313" key="11">
    <source>
        <dbReference type="EMBL" id="OGK03218.1"/>
    </source>
</evidence>
<dbReference type="GO" id="GO:0004817">
    <property type="term" value="F:cysteine-tRNA ligase activity"/>
    <property type="evidence" value="ECO:0007669"/>
    <property type="project" value="UniProtKB-UniRule"/>
</dbReference>
<evidence type="ECO:0000256" key="8">
    <source>
        <dbReference type="ARBA" id="ARBA00023146"/>
    </source>
</evidence>
<dbReference type="InterPro" id="IPR014729">
    <property type="entry name" value="Rossmann-like_a/b/a_fold"/>
</dbReference>
<sequence>MIETEKKRIFLYNTRTRSKEPFVSQGDCVSLYTCGPTVYNFAHIGNLRTFLFEDILKRTLLFNGLKVKHVMNITDVGHLVSDADTGDDKMETGAVREGKTVWDIAAFYTQAVMADFKKLNFIPADIYCKATDHIAEQINLIKTLEDKGYAYIIDDGVYFDTSKFSRYADFARLRIDELEAGARVEMVKGKRQVTDFALWKFSPKDKQRQMEWESPWGKGFPGWHIECSAMAMKHLGETPDIHCGGIDHIPVHHTNEIAQSEAATGKPFANFWLHGEFLVLEKEKMAKSGGNFIILKTLEERGIGPFVYRFFCLSAHYRAPLAFSWEAIQNAQQGYNSLVSKISELRNNPGLGFPTDVQPYEVEFQREINDDLNMPRAIAVLWKVLRSDALQNSQKLALAESFDRVFGLGLGQVSGTFVSDIPAELLQLLNERNQARKAKDWPLSDCLRDTILEKGYKIIDTATGAKLEKIT</sequence>
<evidence type="ECO:0000256" key="2">
    <source>
        <dbReference type="ARBA" id="ARBA00022598"/>
    </source>
</evidence>
<evidence type="ECO:0000313" key="12">
    <source>
        <dbReference type="Proteomes" id="UP000179243"/>
    </source>
</evidence>
<dbReference type="Gene3D" id="3.40.50.620">
    <property type="entry name" value="HUPs"/>
    <property type="match status" value="1"/>
</dbReference>
<gene>
    <name evidence="9" type="primary">cysS</name>
    <name evidence="11" type="ORF">A2519_05170</name>
</gene>
<keyword evidence="5 9" id="KW-0862">Zinc</keyword>
<dbReference type="EMBL" id="MFYX01000094">
    <property type="protein sequence ID" value="OGK03218.1"/>
    <property type="molecule type" value="Genomic_DNA"/>
</dbReference>
<dbReference type="InterPro" id="IPR009080">
    <property type="entry name" value="tRNAsynth_Ia_anticodon-bd"/>
</dbReference>
<evidence type="ECO:0000259" key="10">
    <source>
        <dbReference type="Pfam" id="PF01406"/>
    </source>
</evidence>
<comment type="subcellular location">
    <subcellularLocation>
        <location evidence="9">Cytoplasm</location>
    </subcellularLocation>
</comment>
<dbReference type="PANTHER" id="PTHR10890:SF3">
    <property type="entry name" value="CYSTEINE--TRNA LIGASE, CYTOPLASMIC"/>
    <property type="match status" value="1"/>
</dbReference>
<proteinExistence type="inferred from homology"/>
<dbReference type="GO" id="GO:0005524">
    <property type="term" value="F:ATP binding"/>
    <property type="evidence" value="ECO:0007669"/>
    <property type="project" value="UniProtKB-UniRule"/>
</dbReference>
<feature type="binding site" evidence="9">
    <location>
        <position position="227"/>
    </location>
    <ligand>
        <name>Zn(2+)</name>
        <dbReference type="ChEBI" id="CHEBI:29105"/>
    </ligand>
</feature>
<dbReference type="EC" id="6.1.1.16" evidence="9"/>
<dbReference type="GO" id="GO:0006423">
    <property type="term" value="P:cysteinyl-tRNA aminoacylation"/>
    <property type="evidence" value="ECO:0007669"/>
    <property type="project" value="UniProtKB-UniRule"/>
</dbReference>
<dbReference type="HAMAP" id="MF_00041">
    <property type="entry name" value="Cys_tRNA_synth"/>
    <property type="match status" value="1"/>
</dbReference>
<dbReference type="InterPro" id="IPR015803">
    <property type="entry name" value="Cys-tRNA-ligase"/>
</dbReference>
<organism evidence="11 12">
    <name type="scientific">Candidatus Raymondbacteria bacterium RIFOXYD12_FULL_49_13</name>
    <dbReference type="NCBI Taxonomy" id="1817890"/>
    <lineage>
        <taxon>Bacteria</taxon>
        <taxon>Raymondiibacteriota</taxon>
    </lineage>
</organism>
<dbReference type="InterPro" id="IPR024909">
    <property type="entry name" value="Cys-tRNA/MSH_ligase"/>
</dbReference>
<protein>
    <recommendedName>
        <fullName evidence="9">Cysteine--tRNA ligase</fullName>
        <ecNumber evidence="9">6.1.1.16</ecNumber>
    </recommendedName>
    <alternativeName>
        <fullName evidence="9">Cysteinyl-tRNA synthetase</fullName>
        <shortName evidence="9">CysRS</shortName>
    </alternativeName>
</protein>
<evidence type="ECO:0000256" key="9">
    <source>
        <dbReference type="HAMAP-Rule" id="MF_00041"/>
    </source>
</evidence>
<evidence type="ECO:0000256" key="1">
    <source>
        <dbReference type="ARBA" id="ARBA00011245"/>
    </source>
</evidence>
<dbReference type="Gene3D" id="1.20.120.1910">
    <property type="entry name" value="Cysteine-tRNA ligase, C-terminal anti-codon recognition domain"/>
    <property type="match status" value="1"/>
</dbReference>
<dbReference type="PRINTS" id="PR00983">
    <property type="entry name" value="TRNASYNTHCYS"/>
</dbReference>
<keyword evidence="7 9" id="KW-0648">Protein biosynthesis</keyword>
<name>A0A1F7F9F2_UNCRA</name>
<feature type="domain" description="tRNA synthetases class I catalytic" evidence="10">
    <location>
        <begin position="27"/>
        <end position="332"/>
    </location>
</feature>
<comment type="cofactor">
    <cofactor evidence="9">
        <name>Zn(2+)</name>
        <dbReference type="ChEBI" id="CHEBI:29105"/>
    </cofactor>
    <text evidence="9">Binds 1 zinc ion per subunit.</text>
</comment>
<reference evidence="11 12" key="1">
    <citation type="journal article" date="2016" name="Nat. Commun.">
        <title>Thousands of microbial genomes shed light on interconnected biogeochemical processes in an aquifer system.</title>
        <authorList>
            <person name="Anantharaman K."/>
            <person name="Brown C.T."/>
            <person name="Hug L.A."/>
            <person name="Sharon I."/>
            <person name="Castelle C.J."/>
            <person name="Probst A.J."/>
            <person name="Thomas B.C."/>
            <person name="Singh A."/>
            <person name="Wilkins M.J."/>
            <person name="Karaoz U."/>
            <person name="Brodie E.L."/>
            <person name="Williams K.H."/>
            <person name="Hubbard S.S."/>
            <person name="Banfield J.F."/>
        </authorList>
    </citation>
    <scope>NUCLEOTIDE SEQUENCE [LARGE SCALE GENOMIC DNA]</scope>
</reference>
<dbReference type="GO" id="GO:0008270">
    <property type="term" value="F:zinc ion binding"/>
    <property type="evidence" value="ECO:0007669"/>
    <property type="project" value="UniProtKB-UniRule"/>
</dbReference>
<evidence type="ECO:0000256" key="7">
    <source>
        <dbReference type="ARBA" id="ARBA00022917"/>
    </source>
</evidence>
<comment type="caution">
    <text evidence="11">The sequence shown here is derived from an EMBL/GenBank/DDBJ whole genome shotgun (WGS) entry which is preliminary data.</text>
</comment>
<feature type="binding site" evidence="9">
    <location>
        <position position="252"/>
    </location>
    <ligand>
        <name>Zn(2+)</name>
        <dbReference type="ChEBI" id="CHEBI:29105"/>
    </ligand>
</feature>
<keyword evidence="8 9" id="KW-0030">Aminoacyl-tRNA synthetase</keyword>
<feature type="binding site" evidence="9">
    <location>
        <position position="256"/>
    </location>
    <ligand>
        <name>Zn(2+)</name>
        <dbReference type="ChEBI" id="CHEBI:29105"/>
    </ligand>
</feature>
<dbReference type="InterPro" id="IPR032678">
    <property type="entry name" value="tRNA-synt_1_cat_dom"/>
</dbReference>
<feature type="binding site" evidence="9">
    <location>
        <position position="287"/>
    </location>
    <ligand>
        <name>ATP</name>
        <dbReference type="ChEBI" id="CHEBI:30616"/>
    </ligand>
</feature>
<comment type="subunit">
    <text evidence="1 9">Monomer.</text>
</comment>
<keyword evidence="6 9" id="KW-0067">ATP-binding</keyword>
<comment type="catalytic activity">
    <reaction evidence="9">
        <text>tRNA(Cys) + L-cysteine + ATP = L-cysteinyl-tRNA(Cys) + AMP + diphosphate</text>
        <dbReference type="Rhea" id="RHEA:17773"/>
        <dbReference type="Rhea" id="RHEA-COMP:9661"/>
        <dbReference type="Rhea" id="RHEA-COMP:9679"/>
        <dbReference type="ChEBI" id="CHEBI:30616"/>
        <dbReference type="ChEBI" id="CHEBI:33019"/>
        <dbReference type="ChEBI" id="CHEBI:35235"/>
        <dbReference type="ChEBI" id="CHEBI:78442"/>
        <dbReference type="ChEBI" id="CHEBI:78517"/>
        <dbReference type="ChEBI" id="CHEBI:456215"/>
        <dbReference type="EC" id="6.1.1.16"/>
    </reaction>
</comment>
<dbReference type="GO" id="GO:0005829">
    <property type="term" value="C:cytosol"/>
    <property type="evidence" value="ECO:0007669"/>
    <property type="project" value="TreeGrafter"/>
</dbReference>
<dbReference type="SUPFAM" id="SSF47323">
    <property type="entry name" value="Anticodon-binding domain of a subclass of class I aminoacyl-tRNA synthetases"/>
    <property type="match status" value="1"/>
</dbReference>
<keyword evidence="9" id="KW-0963">Cytoplasm</keyword>
<dbReference type="SUPFAM" id="SSF52374">
    <property type="entry name" value="Nucleotidylyl transferase"/>
    <property type="match status" value="1"/>
</dbReference>